<feature type="domain" description="Neurotransmitter-gated ion-channel ligand-binding" evidence="3">
    <location>
        <begin position="452"/>
        <end position="651"/>
    </location>
</feature>
<evidence type="ECO:0000313" key="5">
    <source>
        <dbReference type="Proteomes" id="UP000078542"/>
    </source>
</evidence>
<dbReference type="EMBL" id="KQ977412">
    <property type="protein sequence ID" value="KYN02887.1"/>
    <property type="molecule type" value="Genomic_DNA"/>
</dbReference>
<accession>A0A151IJ10</accession>
<dbReference type="InterPro" id="IPR006202">
    <property type="entry name" value="Neur_chan_lig-bd"/>
</dbReference>
<evidence type="ECO:0000256" key="2">
    <source>
        <dbReference type="SAM" id="SignalP"/>
    </source>
</evidence>
<dbReference type="FunFam" id="2.70.170.10:FF:000028">
    <property type="entry name" value="AcetylCholine Receptor"/>
    <property type="match status" value="1"/>
</dbReference>
<dbReference type="InterPro" id="IPR036734">
    <property type="entry name" value="Neur_chan_lig-bd_sf"/>
</dbReference>
<dbReference type="Proteomes" id="UP000078542">
    <property type="component" value="Unassembled WGS sequence"/>
</dbReference>
<dbReference type="SUPFAM" id="SSF63712">
    <property type="entry name" value="Nicotinic receptor ligand binding domain-like"/>
    <property type="match status" value="2"/>
</dbReference>
<dbReference type="GO" id="GO:0016020">
    <property type="term" value="C:membrane"/>
    <property type="evidence" value="ECO:0007669"/>
    <property type="project" value="InterPro"/>
</dbReference>
<organism evidence="4 5">
    <name type="scientific">Cyphomyrmex costatus</name>
    <dbReference type="NCBI Taxonomy" id="456900"/>
    <lineage>
        <taxon>Eukaryota</taxon>
        <taxon>Metazoa</taxon>
        <taxon>Ecdysozoa</taxon>
        <taxon>Arthropoda</taxon>
        <taxon>Hexapoda</taxon>
        <taxon>Insecta</taxon>
        <taxon>Pterygota</taxon>
        <taxon>Neoptera</taxon>
        <taxon>Endopterygota</taxon>
        <taxon>Hymenoptera</taxon>
        <taxon>Apocrita</taxon>
        <taxon>Aculeata</taxon>
        <taxon>Formicoidea</taxon>
        <taxon>Formicidae</taxon>
        <taxon>Myrmicinae</taxon>
        <taxon>Cyphomyrmex</taxon>
    </lineage>
</organism>
<dbReference type="GO" id="GO:0004888">
    <property type="term" value="F:transmembrane signaling receptor activity"/>
    <property type="evidence" value="ECO:0007669"/>
    <property type="project" value="InterPro"/>
</dbReference>
<keyword evidence="4" id="KW-0675">Receptor</keyword>
<dbReference type="PANTHER" id="PTHR18945">
    <property type="entry name" value="NEUROTRANSMITTER GATED ION CHANNEL"/>
    <property type="match status" value="1"/>
</dbReference>
<feature type="signal peptide" evidence="2">
    <location>
        <begin position="1"/>
        <end position="18"/>
    </location>
</feature>
<dbReference type="AlphaFoldDB" id="A0A151IJ10"/>
<name>A0A151IJ10_9HYME</name>
<feature type="domain" description="Neurotransmitter-gated ion-channel ligand-binding" evidence="3">
    <location>
        <begin position="37"/>
        <end position="241"/>
    </location>
</feature>
<keyword evidence="5" id="KW-1185">Reference proteome</keyword>
<feature type="transmembrane region" description="Helical" evidence="1">
    <location>
        <begin position="390"/>
        <end position="415"/>
    </location>
</feature>
<keyword evidence="1" id="KW-1133">Transmembrane helix</keyword>
<proteinExistence type="predicted"/>
<dbReference type="Pfam" id="PF02931">
    <property type="entry name" value="Neur_chan_LBD"/>
    <property type="match status" value="2"/>
</dbReference>
<evidence type="ECO:0000256" key="1">
    <source>
        <dbReference type="SAM" id="Phobius"/>
    </source>
</evidence>
<feature type="transmembrane region" description="Helical" evidence="1">
    <location>
        <begin position="657"/>
        <end position="679"/>
    </location>
</feature>
<keyword evidence="1" id="KW-0812">Transmembrane</keyword>
<feature type="transmembrane region" description="Helical" evidence="1">
    <location>
        <begin position="278"/>
        <end position="295"/>
    </location>
</feature>
<evidence type="ECO:0000313" key="4">
    <source>
        <dbReference type="EMBL" id="KYN02887.1"/>
    </source>
</evidence>
<feature type="transmembrane region" description="Helical" evidence="1">
    <location>
        <begin position="719"/>
        <end position="739"/>
    </location>
</feature>
<dbReference type="STRING" id="456900.A0A151IJ10"/>
<keyword evidence="1" id="KW-0472">Membrane</keyword>
<sequence length="835" mass="96981">MRILQVFGIFVILWHGQFEDVVTRGCKKLENTTPLLRLKKDLFCDYDSTVRPNHHKIVSNITLRLMPKMMEFTEDGVLTLHSWMSFFWTDTFLTWTPSNYNGLTYTHVQPYYLWMPDINVYNSGDMTNNHYETIFDTECLIFNNGSVICVPPLKIMSKCDPDYTYWPYDQHTCLITLGSWSHTGEEMDVHLDGDGVDMNGYENNTEWDLKLLSAEKIVKKYECCSNDTFPRIDYTFLLTRHHSVNYGAYITPAIALIFLTLTVLWLDSRSVERTAMASINFICHLICIFDLYWMVPFNGVNPPNIMLLYRDSLILATFTLILTALLRKLQNMSMEIPSCISSTTIFILRNRVGRFLVLNEESKITDGGIVTEDNSDSPKIEMKKESWRHFAAIIEWLSFFCVILIYVIIIITLIFEMGRSGFFSVFLFSLIACTDVIAEDSCKSKNVSPMVQLKRHLLCEYDADVRPVQHNNNVTRVNFYLKPSFFEYTHESGLFVLHTWMSMIWNDSHLTWDPAQYDNIKWISVTGYQIWIPDVLMHNGQFGESSLNDGLSKCWVSRQGTVRWFVAAKYTSSCFTDLTWWPYNILNCTIQFGSWSHSGDEIELISNQNLSNIEVKHSEWNLEKIYISKWENRYKYNSDSVIKMLSFHFILRSHSDIIRIVFLSPAIVLMVMTLMTLWLEPKSFERMVIANLNFICHLLCIQGMHWEIPKTGFNVPKMLFFYESSLGIATFTLIITSILRHLQELTTEPPMWISTVTTSILRSRVGQILLISILDPAVTAKIEADVDDNTDLVQSNCKRSPWKYIIVLIGWLAFLSVFLAYIVLLSICFPTYYTT</sequence>
<dbReference type="GO" id="GO:0005230">
    <property type="term" value="F:extracellular ligand-gated monoatomic ion channel activity"/>
    <property type="evidence" value="ECO:0007669"/>
    <property type="project" value="InterPro"/>
</dbReference>
<feature type="chain" id="PRO_5007582178" evidence="2">
    <location>
        <begin position="19"/>
        <end position="835"/>
    </location>
</feature>
<protein>
    <submittedName>
        <fullName evidence="4">Acetylcholine receptor subunit alpha-L1</fullName>
    </submittedName>
</protein>
<feature type="transmembrane region" description="Helical" evidence="1">
    <location>
        <begin position="246"/>
        <end position="266"/>
    </location>
</feature>
<gene>
    <name evidence="4" type="ORF">ALC62_06286</name>
</gene>
<dbReference type="Gene3D" id="2.70.170.10">
    <property type="entry name" value="Neurotransmitter-gated ion-channel ligand-binding domain"/>
    <property type="match status" value="2"/>
</dbReference>
<dbReference type="CDD" id="cd18989">
    <property type="entry name" value="LGIC_ECD_cation"/>
    <property type="match status" value="2"/>
</dbReference>
<feature type="transmembrane region" description="Helical" evidence="1">
    <location>
        <begin position="307"/>
        <end position="326"/>
    </location>
</feature>
<keyword evidence="2" id="KW-0732">Signal</keyword>
<reference evidence="4 5" key="1">
    <citation type="submission" date="2016-03" db="EMBL/GenBank/DDBJ databases">
        <title>Cyphomyrmex costatus WGS genome.</title>
        <authorList>
            <person name="Nygaard S."/>
            <person name="Hu H."/>
            <person name="Boomsma J."/>
            <person name="Zhang G."/>
        </authorList>
    </citation>
    <scope>NUCLEOTIDE SEQUENCE [LARGE SCALE GENOMIC DNA]</scope>
    <source>
        <strain evidence="4">MS0001</strain>
        <tissue evidence="4">Whole body</tissue>
    </source>
</reference>
<feature type="transmembrane region" description="Helical" evidence="1">
    <location>
        <begin position="804"/>
        <end position="833"/>
    </location>
</feature>
<dbReference type="InterPro" id="IPR006201">
    <property type="entry name" value="Neur_channel"/>
</dbReference>
<evidence type="ECO:0000259" key="3">
    <source>
        <dbReference type="Pfam" id="PF02931"/>
    </source>
</evidence>